<evidence type="ECO:0000313" key="2">
    <source>
        <dbReference type="EMBL" id="GAO08728.1"/>
    </source>
</evidence>
<keyword evidence="1" id="KW-0175">Coiled coil</keyword>
<reference evidence="3" key="1">
    <citation type="submission" date="2014-09" db="EMBL/GenBank/DDBJ databases">
        <title>Whole genome shotgun sequence of Streptomyces sp. NBRC 110027.</title>
        <authorList>
            <person name="Komaki H."/>
            <person name="Ichikawa N."/>
            <person name="Katano-Makiyama Y."/>
            <person name="Hosoyama A."/>
            <person name="Hashimoto M."/>
            <person name="Uohara A."/>
            <person name="Kitahashi Y."/>
            <person name="Ohji S."/>
            <person name="Kimura A."/>
            <person name="Yamazoe A."/>
            <person name="Igarashi Y."/>
            <person name="Fujita N."/>
        </authorList>
    </citation>
    <scope>NUCLEOTIDE SEQUENCE [LARGE SCALE GENOMIC DNA]</scope>
    <source>
        <strain evidence="3">NBRC 110027</strain>
    </source>
</reference>
<dbReference type="AlphaFoldDB" id="A0A0P4R6I3"/>
<organism evidence="2 3">
    <name type="scientific">Streptomyces lydicamycinicus</name>
    <dbReference type="NCBI Taxonomy" id="1546107"/>
    <lineage>
        <taxon>Bacteria</taxon>
        <taxon>Bacillati</taxon>
        <taxon>Actinomycetota</taxon>
        <taxon>Actinomycetes</taxon>
        <taxon>Kitasatosporales</taxon>
        <taxon>Streptomycetaceae</taxon>
        <taxon>Streptomyces</taxon>
    </lineage>
</organism>
<dbReference type="Proteomes" id="UP000048965">
    <property type="component" value="Unassembled WGS sequence"/>
</dbReference>
<protein>
    <submittedName>
        <fullName evidence="2">Uncharacterized protein</fullName>
    </submittedName>
</protein>
<evidence type="ECO:0000256" key="1">
    <source>
        <dbReference type="SAM" id="Coils"/>
    </source>
</evidence>
<reference evidence="2 3" key="2">
    <citation type="journal article" date="2015" name="Stand. Genomic Sci.">
        <title>Draft genome sequence of marine-derived Streptomyces sp. TP-A0598, a producer of anti-MRSA antibiotic lydicamycins.</title>
        <authorList>
            <person name="Komaki H."/>
            <person name="Ichikawa N."/>
            <person name="Hosoyama A."/>
            <person name="Fujita N."/>
            <person name="Igarashi Y."/>
        </authorList>
    </citation>
    <scope>NUCLEOTIDE SEQUENCE [LARGE SCALE GENOMIC DNA]</scope>
    <source>
        <strain evidence="2 3">NBRC 110027</strain>
    </source>
</reference>
<evidence type="ECO:0000313" key="3">
    <source>
        <dbReference type="Proteomes" id="UP000048965"/>
    </source>
</evidence>
<feature type="coiled-coil region" evidence="1">
    <location>
        <begin position="16"/>
        <end position="50"/>
    </location>
</feature>
<keyword evidence="3" id="KW-1185">Reference proteome</keyword>
<gene>
    <name evidence="2" type="ORF">TPA0598_04_03640</name>
</gene>
<name>A0A0P4R6I3_9ACTN</name>
<dbReference type="RefSeq" id="WP_158894493.1">
    <property type="nucleotide sequence ID" value="NZ_BBNO01000004.1"/>
</dbReference>
<dbReference type="EMBL" id="BBNO01000004">
    <property type="protein sequence ID" value="GAO08728.1"/>
    <property type="molecule type" value="Genomic_DNA"/>
</dbReference>
<proteinExistence type="predicted"/>
<sequence>MRRVDLPPVDEVDPEYIKYKAQLGASEAELERLRERLAAQQEKLATAGAGSNRSGRG</sequence>
<comment type="caution">
    <text evidence="2">The sequence shown here is derived from an EMBL/GenBank/DDBJ whole genome shotgun (WGS) entry which is preliminary data.</text>
</comment>
<accession>A0A0P4R6I3</accession>